<sequence length="552" mass="62411">MNIYEHIYDSLGRQDYIAAAAYIRELEKYDQVEAVRLLVSLYIEQGNSQKAMDAWQKLYALLPQDFFTAFLHARILFMQGRYVSAYGELIGIVVPQEKQRDYGEKIFNLLGQCCRILGKTTEAALAYKKAAELAVGQSLQALEYSNYLFNLHYSGEHSAEFLRQAAAGFQTVFGNIQPLLHRTRKKDRRLRIGYLSSDFRRHVMLCFSYALLTAYNREKFAVYAYMLAAEDVYSQHLRSQVTVWRNLRGLLPKEAAQVICRDQLDILVDLAGHTKGNGLPIMAYKPAPVQISGIGYFASTGLLPMDYFLGDVYLDGKQGQLTQAEFTEELLVLPHSHFCYVPLQEVPLPTTPAFLRNGYVTFGSFNNFAKVTDDVLKVWAQILRQASHAHLLLKASVFDGGETEAYTRNRLAAAGLPMDCVECRGISRDYLSEYGDMDIALDTFPYPGGGTSCDALYMGRPLITLAGKRHGERFGYSLLMNMGLEELITYSPQEYIECAVTLARDTELLQGLQVNLRRIMQKSPLMDCSGYMNALEDGYQHISKGYREGEKL</sequence>
<comment type="pathway">
    <text evidence="1">Protein modification; protein glycosylation.</text>
</comment>
<dbReference type="PANTHER" id="PTHR44835">
    <property type="entry name" value="UDP-N-ACETYLGLUCOSAMINE--PEPTIDE N-ACETYLGLUCOSAMINYLTRANSFERASE SPINDLY-RELATED"/>
    <property type="match status" value="1"/>
</dbReference>
<gene>
    <name evidence="10" type="ORF">E7203_08800</name>
</gene>
<evidence type="ECO:0000256" key="3">
    <source>
        <dbReference type="ARBA" id="ARBA00011970"/>
    </source>
</evidence>
<evidence type="ECO:0000259" key="9">
    <source>
        <dbReference type="Pfam" id="PF13844"/>
    </source>
</evidence>
<dbReference type="PANTHER" id="PTHR44835:SF1">
    <property type="entry name" value="PROTEIN O-GLCNAC TRANSFERASE"/>
    <property type="match status" value="1"/>
</dbReference>
<keyword evidence="5" id="KW-0808">Transferase</keyword>
<evidence type="ECO:0000313" key="11">
    <source>
        <dbReference type="Proteomes" id="UP000772151"/>
    </source>
</evidence>
<protein>
    <recommendedName>
        <fullName evidence="3">protein O-GlcNAc transferase</fullName>
        <ecNumber evidence="3">2.4.1.255</ecNumber>
    </recommendedName>
</protein>
<comment type="similarity">
    <text evidence="2">Belongs to the glycosyltransferase 41 family. O-GlcNAc transferase subfamily.</text>
</comment>
<feature type="repeat" description="TPR" evidence="8">
    <location>
        <begin position="32"/>
        <end position="65"/>
    </location>
</feature>
<evidence type="ECO:0000256" key="8">
    <source>
        <dbReference type="PROSITE-ProRule" id="PRU00339"/>
    </source>
</evidence>
<evidence type="ECO:0000256" key="6">
    <source>
        <dbReference type="ARBA" id="ARBA00022737"/>
    </source>
</evidence>
<dbReference type="RefSeq" id="WP_303669634.1">
    <property type="nucleotide sequence ID" value="NZ_SVCA01000007.1"/>
</dbReference>
<organism evidence="10 11">
    <name type="scientific">Selenomonas ruminantium</name>
    <dbReference type="NCBI Taxonomy" id="971"/>
    <lineage>
        <taxon>Bacteria</taxon>
        <taxon>Bacillati</taxon>
        <taxon>Bacillota</taxon>
        <taxon>Negativicutes</taxon>
        <taxon>Selenomonadales</taxon>
        <taxon>Selenomonadaceae</taxon>
        <taxon>Selenomonas</taxon>
    </lineage>
</organism>
<accession>A0A927ZVH0</accession>
<name>A0A927ZVH0_SELRU</name>
<dbReference type="PROSITE" id="PS50005">
    <property type="entry name" value="TPR"/>
    <property type="match status" value="1"/>
</dbReference>
<dbReference type="Gene3D" id="3.40.50.2000">
    <property type="entry name" value="Glycogen Phosphorylase B"/>
    <property type="match status" value="1"/>
</dbReference>
<reference evidence="10" key="1">
    <citation type="submission" date="2019-04" db="EMBL/GenBank/DDBJ databases">
        <title>Evolution of Biomass-Degrading Anaerobic Consortia Revealed by Metagenomics.</title>
        <authorList>
            <person name="Peng X."/>
        </authorList>
    </citation>
    <scope>NUCLEOTIDE SEQUENCE</scope>
    <source>
        <strain evidence="10">SIG242</strain>
    </source>
</reference>
<proteinExistence type="inferred from homology"/>
<dbReference type="Pfam" id="PF13844">
    <property type="entry name" value="Glyco_transf_41"/>
    <property type="match status" value="2"/>
</dbReference>
<dbReference type="EC" id="2.4.1.255" evidence="3"/>
<comment type="caution">
    <text evidence="10">The sequence shown here is derived from an EMBL/GenBank/DDBJ whole genome shotgun (WGS) entry which is preliminary data.</text>
</comment>
<dbReference type="AlphaFoldDB" id="A0A927ZVH0"/>
<keyword evidence="6" id="KW-0677">Repeat</keyword>
<dbReference type="Gene3D" id="1.25.40.10">
    <property type="entry name" value="Tetratricopeptide repeat domain"/>
    <property type="match status" value="1"/>
</dbReference>
<evidence type="ECO:0000313" key="10">
    <source>
        <dbReference type="EMBL" id="MBE6085530.1"/>
    </source>
</evidence>
<dbReference type="InterPro" id="IPR019734">
    <property type="entry name" value="TPR_rpt"/>
</dbReference>
<dbReference type="InterPro" id="IPR011990">
    <property type="entry name" value="TPR-like_helical_dom_sf"/>
</dbReference>
<dbReference type="GO" id="GO:0097363">
    <property type="term" value="F:protein O-acetylglucosaminyltransferase activity"/>
    <property type="evidence" value="ECO:0007669"/>
    <property type="project" value="UniProtKB-EC"/>
</dbReference>
<evidence type="ECO:0000256" key="1">
    <source>
        <dbReference type="ARBA" id="ARBA00004922"/>
    </source>
</evidence>
<dbReference type="EMBL" id="SVCA01000007">
    <property type="protein sequence ID" value="MBE6085530.1"/>
    <property type="molecule type" value="Genomic_DNA"/>
</dbReference>
<dbReference type="Proteomes" id="UP000772151">
    <property type="component" value="Unassembled WGS sequence"/>
</dbReference>
<feature type="domain" description="O-GlcNAc transferase C-terminal" evidence="9">
    <location>
        <begin position="357"/>
        <end position="534"/>
    </location>
</feature>
<feature type="domain" description="O-GlcNAc transferase C-terminal" evidence="9">
    <location>
        <begin position="183"/>
        <end position="338"/>
    </location>
</feature>
<dbReference type="InterPro" id="IPR051939">
    <property type="entry name" value="Glycosyltr_41/O-GlcNAc_trsf"/>
</dbReference>
<evidence type="ECO:0000256" key="4">
    <source>
        <dbReference type="ARBA" id="ARBA00022676"/>
    </source>
</evidence>
<keyword evidence="4" id="KW-0328">Glycosyltransferase</keyword>
<dbReference type="InterPro" id="IPR029489">
    <property type="entry name" value="OGT/SEC/SPY_C"/>
</dbReference>
<keyword evidence="7 8" id="KW-0802">TPR repeat</keyword>
<dbReference type="SUPFAM" id="SSF48452">
    <property type="entry name" value="TPR-like"/>
    <property type="match status" value="1"/>
</dbReference>
<evidence type="ECO:0000256" key="5">
    <source>
        <dbReference type="ARBA" id="ARBA00022679"/>
    </source>
</evidence>
<evidence type="ECO:0000256" key="2">
    <source>
        <dbReference type="ARBA" id="ARBA00005386"/>
    </source>
</evidence>
<evidence type="ECO:0000256" key="7">
    <source>
        <dbReference type="ARBA" id="ARBA00022803"/>
    </source>
</evidence>
<dbReference type="Gene3D" id="3.40.50.11380">
    <property type="match status" value="1"/>
</dbReference>